<keyword evidence="1" id="KW-0285">Flavoprotein</keyword>
<dbReference type="GO" id="GO:0016705">
    <property type="term" value="F:oxidoreductase activity, acting on paired donors, with incorporation or reduction of molecular oxygen"/>
    <property type="evidence" value="ECO:0007669"/>
    <property type="project" value="InterPro"/>
</dbReference>
<dbReference type="Proteomes" id="UP000655589">
    <property type="component" value="Unassembled WGS sequence"/>
</dbReference>
<proteinExistence type="predicted"/>
<gene>
    <name evidence="6" type="ORF">GCM10010102_39030</name>
</gene>
<evidence type="ECO:0000256" key="2">
    <source>
        <dbReference type="ARBA" id="ARBA00022643"/>
    </source>
</evidence>
<dbReference type="SUPFAM" id="SSF51679">
    <property type="entry name" value="Bacterial luciferase-like"/>
    <property type="match status" value="1"/>
</dbReference>
<sequence>MPHAQRPTRQPARPTAADTAHDTPSLARPLVLGVDLTAAGARPGAHRDRGPVPPRAFDGEHFLHLVRTADEALLDLVTLDEAFLLHPGRGRMTGRLDPVVAAARAARVTSGVGLVPAVDTVHLEAAHAAVALSSVDRASAGRAAWQPARPTAHPEPDEAFAAHVEQGIRAVHQVWTRRGAGGAVELDAEGRFRVDHDGVRFAVRGGRTSGVGGSLTRVRPPLVVRVRTEASATVAGRTADVARVVARDTAHAVRLRRLVRDAALAAGRDPEAVRVLVEVYVVLAAERAGARARLELVEALEGTAPTGGALVVADTPAELATLMADWAAVGGADGFLLRPSSLNADLDAIAGQLVPALQSAGLFRSARTASTLRGALRLPDVDTAPAAGSRPAGSRSAARSAVAPQARRRPAPGARLLSA</sequence>
<feature type="region of interest" description="Disordered" evidence="5">
    <location>
        <begin position="1"/>
        <end position="24"/>
    </location>
</feature>
<reference evidence="6" key="1">
    <citation type="journal article" date="2014" name="Int. J. Syst. Evol. Microbiol.">
        <title>Complete genome sequence of Corynebacterium casei LMG S-19264T (=DSM 44701T), isolated from a smear-ripened cheese.</title>
        <authorList>
            <consortium name="US DOE Joint Genome Institute (JGI-PGF)"/>
            <person name="Walter F."/>
            <person name="Albersmeier A."/>
            <person name="Kalinowski J."/>
            <person name="Ruckert C."/>
        </authorList>
    </citation>
    <scope>NUCLEOTIDE SEQUENCE</scope>
    <source>
        <strain evidence="6">JCM 3051</strain>
    </source>
</reference>
<protein>
    <recommendedName>
        <fullName evidence="8">Alkanesulfonate monooxygenase SsuD/methylene tetrahydromethanopterin reductase-like flavin-dependent oxidoreductase (Luciferase family)</fullName>
    </recommendedName>
</protein>
<dbReference type="Gene3D" id="3.20.20.30">
    <property type="entry name" value="Luciferase-like domain"/>
    <property type="match status" value="1"/>
</dbReference>
<dbReference type="InterPro" id="IPR051260">
    <property type="entry name" value="Diverse_substr_monoxygenases"/>
</dbReference>
<feature type="compositionally biased region" description="Low complexity" evidence="5">
    <location>
        <begin position="384"/>
        <end position="419"/>
    </location>
</feature>
<feature type="region of interest" description="Disordered" evidence="5">
    <location>
        <begin position="381"/>
        <end position="419"/>
    </location>
</feature>
<name>A0A8H9L949_9MICO</name>
<dbReference type="PANTHER" id="PTHR30011">
    <property type="entry name" value="ALKANESULFONATE MONOOXYGENASE-RELATED"/>
    <property type="match status" value="1"/>
</dbReference>
<reference evidence="6" key="2">
    <citation type="submission" date="2020-09" db="EMBL/GenBank/DDBJ databases">
        <authorList>
            <person name="Sun Q."/>
            <person name="Ohkuma M."/>
        </authorList>
    </citation>
    <scope>NUCLEOTIDE SEQUENCE</scope>
    <source>
        <strain evidence="6">JCM 3051</strain>
    </source>
</reference>
<evidence type="ECO:0000313" key="7">
    <source>
        <dbReference type="Proteomes" id="UP000655589"/>
    </source>
</evidence>
<evidence type="ECO:0000256" key="1">
    <source>
        <dbReference type="ARBA" id="ARBA00022630"/>
    </source>
</evidence>
<dbReference type="PANTHER" id="PTHR30011:SF16">
    <property type="entry name" value="C2H2 FINGER DOMAIN TRANSCRIPTION FACTOR (EUROFUNG)-RELATED"/>
    <property type="match status" value="1"/>
</dbReference>
<evidence type="ECO:0000256" key="4">
    <source>
        <dbReference type="ARBA" id="ARBA00023033"/>
    </source>
</evidence>
<keyword evidence="4" id="KW-0503">Monooxygenase</keyword>
<keyword evidence="3" id="KW-0560">Oxidoreductase</keyword>
<organism evidence="6 7">
    <name type="scientific">Promicromonospora citrea</name>
    <dbReference type="NCBI Taxonomy" id="43677"/>
    <lineage>
        <taxon>Bacteria</taxon>
        <taxon>Bacillati</taxon>
        <taxon>Actinomycetota</taxon>
        <taxon>Actinomycetes</taxon>
        <taxon>Micrococcales</taxon>
        <taxon>Promicromonosporaceae</taxon>
        <taxon>Promicromonospora</taxon>
    </lineage>
</organism>
<keyword evidence="7" id="KW-1185">Reference proteome</keyword>
<evidence type="ECO:0008006" key="8">
    <source>
        <dbReference type="Google" id="ProtNLM"/>
    </source>
</evidence>
<dbReference type="GO" id="GO:0004497">
    <property type="term" value="F:monooxygenase activity"/>
    <property type="evidence" value="ECO:0007669"/>
    <property type="project" value="UniProtKB-KW"/>
</dbReference>
<evidence type="ECO:0000313" key="6">
    <source>
        <dbReference type="EMBL" id="GGM39542.1"/>
    </source>
</evidence>
<dbReference type="AlphaFoldDB" id="A0A8H9L949"/>
<keyword evidence="2" id="KW-0288">FMN</keyword>
<dbReference type="RefSeq" id="WP_189087161.1">
    <property type="nucleotide sequence ID" value="NZ_BMPT01000020.1"/>
</dbReference>
<evidence type="ECO:0000256" key="5">
    <source>
        <dbReference type="SAM" id="MobiDB-lite"/>
    </source>
</evidence>
<dbReference type="EMBL" id="BMPT01000020">
    <property type="protein sequence ID" value="GGM39542.1"/>
    <property type="molecule type" value="Genomic_DNA"/>
</dbReference>
<evidence type="ECO:0000256" key="3">
    <source>
        <dbReference type="ARBA" id="ARBA00023002"/>
    </source>
</evidence>
<comment type="caution">
    <text evidence="6">The sequence shown here is derived from an EMBL/GenBank/DDBJ whole genome shotgun (WGS) entry which is preliminary data.</text>
</comment>
<accession>A0A8H9L949</accession>
<dbReference type="InterPro" id="IPR036661">
    <property type="entry name" value="Luciferase-like_sf"/>
</dbReference>